<reference evidence="1" key="1">
    <citation type="journal article" date="2015" name="PeerJ">
        <title>First genomic representation of candidate bacterial phylum KSB3 points to enhanced environmental sensing as a trigger of wastewater bulking.</title>
        <authorList>
            <person name="Sekiguchi Y."/>
            <person name="Ohashi A."/>
            <person name="Parks D.H."/>
            <person name="Yamauchi T."/>
            <person name="Tyson G.W."/>
            <person name="Hugenholtz P."/>
        </authorList>
    </citation>
    <scope>NUCLEOTIDE SEQUENCE [LARGE SCALE GENOMIC DNA]</scope>
</reference>
<accession>A0A081BWL1</accession>
<proteinExistence type="predicted"/>
<organism evidence="1">
    <name type="scientific">Vecturithrix granuli</name>
    <dbReference type="NCBI Taxonomy" id="1499967"/>
    <lineage>
        <taxon>Bacteria</taxon>
        <taxon>Candidatus Moduliflexota</taxon>
        <taxon>Candidatus Vecturitrichia</taxon>
        <taxon>Candidatus Vecturitrichales</taxon>
        <taxon>Candidatus Vecturitrichaceae</taxon>
        <taxon>Candidatus Vecturithrix</taxon>
    </lineage>
</organism>
<dbReference type="HOGENOM" id="CLU_1507763_0_0_0"/>
<evidence type="ECO:0000313" key="2">
    <source>
        <dbReference type="Proteomes" id="UP000030661"/>
    </source>
</evidence>
<protein>
    <recommendedName>
        <fullName evidence="3">PepSY domain-containing protein</fullName>
    </recommendedName>
</protein>
<dbReference type="AlphaFoldDB" id="A0A081BWL1"/>
<name>A0A081BWL1_VECG1</name>
<gene>
    <name evidence="1" type="ORF">U27_03679</name>
</gene>
<dbReference type="Proteomes" id="UP000030661">
    <property type="component" value="Unassembled WGS sequence"/>
</dbReference>
<keyword evidence="2" id="KW-1185">Reference proteome</keyword>
<sequence>MKKTLVMIAVIVLVVTVSVGAYAHYENSGRRGGWMRYGAQNPQMTPQQGSMYGPRGGMMHGQRGSMMTGPHGGMMAGPGYQGNVTPENCPCGRGYGWNTWKNQQATTAPQMVTEEQAKAAAEEYVQKYLSGYTVATIEKDAWRPLYLVTIKGANDVEQQMLIHGFGGQVMHVFPKTAE</sequence>
<evidence type="ECO:0000313" key="1">
    <source>
        <dbReference type="EMBL" id="GAK56716.1"/>
    </source>
</evidence>
<dbReference type="EMBL" id="DF820465">
    <property type="protein sequence ID" value="GAK56716.1"/>
    <property type="molecule type" value="Genomic_DNA"/>
</dbReference>
<evidence type="ECO:0008006" key="3">
    <source>
        <dbReference type="Google" id="ProtNLM"/>
    </source>
</evidence>